<organism evidence="2 3">
    <name type="scientific">Eucalyptus globulus</name>
    <name type="common">Tasmanian blue gum</name>
    <dbReference type="NCBI Taxonomy" id="34317"/>
    <lineage>
        <taxon>Eukaryota</taxon>
        <taxon>Viridiplantae</taxon>
        <taxon>Streptophyta</taxon>
        <taxon>Embryophyta</taxon>
        <taxon>Tracheophyta</taxon>
        <taxon>Spermatophyta</taxon>
        <taxon>Magnoliopsida</taxon>
        <taxon>eudicotyledons</taxon>
        <taxon>Gunneridae</taxon>
        <taxon>Pentapetalae</taxon>
        <taxon>rosids</taxon>
        <taxon>malvids</taxon>
        <taxon>Myrtales</taxon>
        <taxon>Myrtaceae</taxon>
        <taxon>Myrtoideae</taxon>
        <taxon>Eucalypteae</taxon>
        <taxon>Eucalyptus</taxon>
    </lineage>
</organism>
<proteinExistence type="predicted"/>
<dbReference type="AlphaFoldDB" id="A0ABD3KCK1"/>
<protein>
    <recommendedName>
        <fullName evidence="1">Serine acetyltransferase N-terminal domain-containing protein</fullName>
    </recommendedName>
</protein>
<gene>
    <name evidence="2" type="ORF">ACJRO7_023911</name>
</gene>
<dbReference type="EMBL" id="JBJKBG010000006">
    <property type="protein sequence ID" value="KAL3734636.1"/>
    <property type="molecule type" value="Genomic_DNA"/>
</dbReference>
<feature type="domain" description="Serine acetyltransferase N-terminal" evidence="1">
    <location>
        <begin position="72"/>
        <end position="134"/>
    </location>
</feature>
<reference evidence="2 3" key="1">
    <citation type="submission" date="2024-11" db="EMBL/GenBank/DDBJ databases">
        <title>Chromosome-level genome assembly of Eucalyptus globulus Labill. provides insights into its genome evolution.</title>
        <authorList>
            <person name="Li X."/>
        </authorList>
    </citation>
    <scope>NUCLEOTIDE SEQUENCE [LARGE SCALE GENOMIC DNA]</scope>
    <source>
        <strain evidence="2">CL2024</strain>
        <tissue evidence="2">Fresh tender leaves</tissue>
    </source>
</reference>
<dbReference type="InterPro" id="IPR010493">
    <property type="entry name" value="Ser_AcTrfase_N"/>
</dbReference>
<sequence>MAACVNDTPRTENRKFPRNPCLGERGYSLKFANLFRPKISSPLSSVPVLHNRGKTTHIRKVVNDLDEDKQDVRLWMREEARSDVSHEPILALASHLSIKLSNSSLPRGTLCELFHGEDLRAVRKRDPACVSYVSHPKTIMNGDDTTLLPLKGRSLKAPKIQPHPYRSCTYSSLVKELEKD</sequence>
<keyword evidence="3" id="KW-1185">Reference proteome</keyword>
<dbReference type="Proteomes" id="UP001634007">
    <property type="component" value="Unassembled WGS sequence"/>
</dbReference>
<accession>A0ABD3KCK1</accession>
<name>A0ABD3KCK1_EUCGL</name>
<comment type="caution">
    <text evidence="2">The sequence shown here is derived from an EMBL/GenBank/DDBJ whole genome shotgun (WGS) entry which is preliminary data.</text>
</comment>
<evidence type="ECO:0000259" key="1">
    <source>
        <dbReference type="SMART" id="SM00971"/>
    </source>
</evidence>
<evidence type="ECO:0000313" key="2">
    <source>
        <dbReference type="EMBL" id="KAL3734636.1"/>
    </source>
</evidence>
<dbReference type="SMART" id="SM00971">
    <property type="entry name" value="SATase_N"/>
    <property type="match status" value="1"/>
</dbReference>
<evidence type="ECO:0000313" key="3">
    <source>
        <dbReference type="Proteomes" id="UP001634007"/>
    </source>
</evidence>